<keyword evidence="2" id="KW-1185">Reference proteome</keyword>
<dbReference type="KEGG" id="saci:Sinac_4541"/>
<evidence type="ECO:0000313" key="1">
    <source>
        <dbReference type="EMBL" id="AGA28722.1"/>
    </source>
</evidence>
<dbReference type="HOGENOM" id="CLU_2208304_0_0_0"/>
<dbReference type="OrthoDB" id="9892577at2"/>
<dbReference type="AlphaFoldDB" id="L0DHI8"/>
<proteinExistence type="predicted"/>
<name>L0DHI8_SINAD</name>
<gene>
    <name evidence="1" type="ordered locus">Sinac_4541</name>
</gene>
<dbReference type="STRING" id="886293.Sinac_4541"/>
<evidence type="ECO:0000313" key="2">
    <source>
        <dbReference type="Proteomes" id="UP000010798"/>
    </source>
</evidence>
<dbReference type="RefSeq" id="WP_015247838.1">
    <property type="nucleotide sequence ID" value="NC_019892.1"/>
</dbReference>
<dbReference type="EMBL" id="CP003364">
    <property type="protein sequence ID" value="AGA28722.1"/>
    <property type="molecule type" value="Genomic_DNA"/>
</dbReference>
<accession>L0DHI8</accession>
<dbReference type="Proteomes" id="UP000010798">
    <property type="component" value="Chromosome"/>
</dbReference>
<protein>
    <submittedName>
        <fullName evidence="1">Uncharacterized protein</fullName>
    </submittedName>
</protein>
<organism evidence="1 2">
    <name type="scientific">Singulisphaera acidiphila (strain ATCC BAA-1392 / DSM 18658 / VKM B-2454 / MOB10)</name>
    <dbReference type="NCBI Taxonomy" id="886293"/>
    <lineage>
        <taxon>Bacteria</taxon>
        <taxon>Pseudomonadati</taxon>
        <taxon>Planctomycetota</taxon>
        <taxon>Planctomycetia</taxon>
        <taxon>Isosphaerales</taxon>
        <taxon>Isosphaeraceae</taxon>
        <taxon>Singulisphaera</taxon>
    </lineage>
</organism>
<reference evidence="1 2" key="1">
    <citation type="submission" date="2012-02" db="EMBL/GenBank/DDBJ databases">
        <title>Complete sequence of chromosome of Singulisphaera acidiphila DSM 18658.</title>
        <authorList>
            <consortium name="US DOE Joint Genome Institute (JGI-PGF)"/>
            <person name="Lucas S."/>
            <person name="Copeland A."/>
            <person name="Lapidus A."/>
            <person name="Glavina del Rio T."/>
            <person name="Dalin E."/>
            <person name="Tice H."/>
            <person name="Bruce D."/>
            <person name="Goodwin L."/>
            <person name="Pitluck S."/>
            <person name="Peters L."/>
            <person name="Ovchinnikova G."/>
            <person name="Chertkov O."/>
            <person name="Kyrpides N."/>
            <person name="Mavromatis K."/>
            <person name="Ivanova N."/>
            <person name="Brettin T."/>
            <person name="Detter J.C."/>
            <person name="Han C."/>
            <person name="Larimer F."/>
            <person name="Land M."/>
            <person name="Hauser L."/>
            <person name="Markowitz V."/>
            <person name="Cheng J.-F."/>
            <person name="Hugenholtz P."/>
            <person name="Woyke T."/>
            <person name="Wu D."/>
            <person name="Tindall B."/>
            <person name="Pomrenke H."/>
            <person name="Brambilla E."/>
            <person name="Klenk H.-P."/>
            <person name="Eisen J.A."/>
        </authorList>
    </citation>
    <scope>NUCLEOTIDE SEQUENCE [LARGE SCALE GENOMIC DNA]</scope>
    <source>
        <strain evidence="2">ATCC BAA-1392 / DSM 18658 / VKM B-2454 / MOB10</strain>
    </source>
</reference>
<sequence length="107" mass="11453">MTAQTEETPEDEQTAAGFMSLIAHDCDAPEAERDTIEFEDMVGGIRTIGRAAHVEDGELMGPTIELVFSGAETRRHVQVLLDARAALELVGRLAYAAGKAIEGSDHA</sequence>